<evidence type="ECO:0000256" key="1">
    <source>
        <dbReference type="SAM" id="MobiDB-lite"/>
    </source>
</evidence>
<keyword evidence="3" id="KW-1185">Reference proteome</keyword>
<dbReference type="EnsemblPlants" id="AET4Gv20080500.4">
    <property type="protein sequence ID" value="AET4Gv20080500.4"/>
    <property type="gene ID" value="AET4Gv20080500"/>
</dbReference>
<reference evidence="2" key="5">
    <citation type="journal article" date="2021" name="G3 (Bethesda)">
        <title>Aegilops tauschii genome assembly Aet v5.0 features greater sequence contiguity and improved annotation.</title>
        <authorList>
            <person name="Wang L."/>
            <person name="Zhu T."/>
            <person name="Rodriguez J.C."/>
            <person name="Deal K.R."/>
            <person name="Dubcovsky J."/>
            <person name="McGuire P.E."/>
            <person name="Lux T."/>
            <person name="Spannagl M."/>
            <person name="Mayer K.F.X."/>
            <person name="Baldrich P."/>
            <person name="Meyers B.C."/>
            <person name="Huo N."/>
            <person name="Gu Y.Q."/>
            <person name="Zhou H."/>
            <person name="Devos K.M."/>
            <person name="Bennetzen J.L."/>
            <person name="Unver T."/>
            <person name="Budak H."/>
            <person name="Gulick P.J."/>
            <person name="Galiba G."/>
            <person name="Kalapos B."/>
            <person name="Nelson D.R."/>
            <person name="Li P."/>
            <person name="You F.M."/>
            <person name="Luo M.C."/>
            <person name="Dvorak J."/>
        </authorList>
    </citation>
    <scope>NUCLEOTIDE SEQUENCE [LARGE SCALE GENOMIC DNA]</scope>
    <source>
        <strain evidence="2">cv. AL8/78</strain>
    </source>
</reference>
<organism evidence="2 3">
    <name type="scientific">Aegilops tauschii subsp. strangulata</name>
    <name type="common">Goatgrass</name>
    <dbReference type="NCBI Taxonomy" id="200361"/>
    <lineage>
        <taxon>Eukaryota</taxon>
        <taxon>Viridiplantae</taxon>
        <taxon>Streptophyta</taxon>
        <taxon>Embryophyta</taxon>
        <taxon>Tracheophyta</taxon>
        <taxon>Spermatophyta</taxon>
        <taxon>Magnoliopsida</taxon>
        <taxon>Liliopsida</taxon>
        <taxon>Poales</taxon>
        <taxon>Poaceae</taxon>
        <taxon>BOP clade</taxon>
        <taxon>Pooideae</taxon>
        <taxon>Triticodae</taxon>
        <taxon>Triticeae</taxon>
        <taxon>Triticinae</taxon>
        <taxon>Aegilops</taxon>
    </lineage>
</organism>
<reference evidence="2" key="3">
    <citation type="journal article" date="2017" name="Nature">
        <title>Genome sequence of the progenitor of the wheat D genome Aegilops tauschii.</title>
        <authorList>
            <person name="Luo M.C."/>
            <person name="Gu Y.Q."/>
            <person name="Puiu D."/>
            <person name="Wang H."/>
            <person name="Twardziok S.O."/>
            <person name="Deal K.R."/>
            <person name="Huo N."/>
            <person name="Zhu T."/>
            <person name="Wang L."/>
            <person name="Wang Y."/>
            <person name="McGuire P.E."/>
            <person name="Liu S."/>
            <person name="Long H."/>
            <person name="Ramasamy R.K."/>
            <person name="Rodriguez J.C."/>
            <person name="Van S.L."/>
            <person name="Yuan L."/>
            <person name="Wang Z."/>
            <person name="Xia Z."/>
            <person name="Xiao L."/>
            <person name="Anderson O.D."/>
            <person name="Ouyang S."/>
            <person name="Liang Y."/>
            <person name="Zimin A.V."/>
            <person name="Pertea G."/>
            <person name="Qi P."/>
            <person name="Bennetzen J.L."/>
            <person name="Dai X."/>
            <person name="Dawson M.W."/>
            <person name="Muller H.G."/>
            <person name="Kugler K."/>
            <person name="Rivarola-Duarte L."/>
            <person name="Spannagl M."/>
            <person name="Mayer K.F.X."/>
            <person name="Lu F.H."/>
            <person name="Bevan M.W."/>
            <person name="Leroy P."/>
            <person name="Li P."/>
            <person name="You F.M."/>
            <person name="Sun Q."/>
            <person name="Liu Z."/>
            <person name="Lyons E."/>
            <person name="Wicker T."/>
            <person name="Salzberg S.L."/>
            <person name="Devos K.M."/>
            <person name="Dvorak J."/>
        </authorList>
    </citation>
    <scope>NUCLEOTIDE SEQUENCE [LARGE SCALE GENOMIC DNA]</scope>
    <source>
        <strain evidence="2">cv. AL8/78</strain>
    </source>
</reference>
<dbReference type="AlphaFoldDB" id="A0A453H6G3"/>
<name>A0A453H6G3_AEGTS</name>
<feature type="region of interest" description="Disordered" evidence="1">
    <location>
        <begin position="68"/>
        <end position="90"/>
    </location>
</feature>
<feature type="region of interest" description="Disordered" evidence="1">
    <location>
        <begin position="1"/>
        <end position="50"/>
    </location>
</feature>
<accession>A0A453H6G3</accession>
<evidence type="ECO:0000313" key="2">
    <source>
        <dbReference type="EnsemblPlants" id="AET4Gv20080500.4"/>
    </source>
</evidence>
<evidence type="ECO:0000313" key="3">
    <source>
        <dbReference type="Proteomes" id="UP000015105"/>
    </source>
</evidence>
<feature type="compositionally biased region" description="Low complexity" evidence="1">
    <location>
        <begin position="74"/>
        <end position="85"/>
    </location>
</feature>
<dbReference type="Proteomes" id="UP000015105">
    <property type="component" value="Chromosome 4D"/>
</dbReference>
<proteinExistence type="predicted"/>
<sequence length="189" mass="20008">MPTMPILASSMRHSGGGETLQGKDGGDGDPEAPLLAADFSGGGSEPMEAWPDPVQEQGTCGHMLSWSRPRSRLRSSGSRAGYRRTGPGGADVAVHRVAPDVGATVVARVAPLAGALALASHEPATDCMHDHQTPEHAPYIRAEPTQGRYSRTAPTTAPADHSPPGTRRPTRTPRSITTERKRYHGDNIH</sequence>
<feature type="compositionally biased region" description="Basic and acidic residues" evidence="1">
    <location>
        <begin position="177"/>
        <end position="189"/>
    </location>
</feature>
<feature type="region of interest" description="Disordered" evidence="1">
    <location>
        <begin position="138"/>
        <end position="189"/>
    </location>
</feature>
<dbReference type="Gramene" id="AET4Gv20080500.4">
    <property type="protein sequence ID" value="AET4Gv20080500.4"/>
    <property type="gene ID" value="AET4Gv20080500"/>
</dbReference>
<reference evidence="2" key="4">
    <citation type="submission" date="2019-03" db="UniProtKB">
        <authorList>
            <consortium name="EnsemblPlants"/>
        </authorList>
    </citation>
    <scope>IDENTIFICATION</scope>
</reference>
<protein>
    <submittedName>
        <fullName evidence="2">Uncharacterized protein</fullName>
    </submittedName>
</protein>
<reference evidence="3" key="1">
    <citation type="journal article" date="2014" name="Science">
        <title>Ancient hybridizations among the ancestral genomes of bread wheat.</title>
        <authorList>
            <consortium name="International Wheat Genome Sequencing Consortium,"/>
            <person name="Marcussen T."/>
            <person name="Sandve S.R."/>
            <person name="Heier L."/>
            <person name="Spannagl M."/>
            <person name="Pfeifer M."/>
            <person name="Jakobsen K.S."/>
            <person name="Wulff B.B."/>
            <person name="Steuernagel B."/>
            <person name="Mayer K.F."/>
            <person name="Olsen O.A."/>
        </authorList>
    </citation>
    <scope>NUCLEOTIDE SEQUENCE [LARGE SCALE GENOMIC DNA]</scope>
    <source>
        <strain evidence="3">cv. AL8/78</strain>
    </source>
</reference>
<feature type="compositionally biased region" description="Low complexity" evidence="1">
    <location>
        <begin position="163"/>
        <end position="176"/>
    </location>
</feature>
<reference evidence="3" key="2">
    <citation type="journal article" date="2017" name="Nat. Plants">
        <title>The Aegilops tauschii genome reveals multiple impacts of transposons.</title>
        <authorList>
            <person name="Zhao G."/>
            <person name="Zou C."/>
            <person name="Li K."/>
            <person name="Wang K."/>
            <person name="Li T."/>
            <person name="Gao L."/>
            <person name="Zhang X."/>
            <person name="Wang H."/>
            <person name="Yang Z."/>
            <person name="Liu X."/>
            <person name="Jiang W."/>
            <person name="Mao L."/>
            <person name="Kong X."/>
            <person name="Jiao Y."/>
            <person name="Jia J."/>
        </authorList>
    </citation>
    <scope>NUCLEOTIDE SEQUENCE [LARGE SCALE GENOMIC DNA]</scope>
    <source>
        <strain evidence="3">cv. AL8/78</strain>
    </source>
</reference>